<dbReference type="EMBL" id="OU503045">
    <property type="protein sequence ID" value="CAI9768819.1"/>
    <property type="molecule type" value="Genomic_DNA"/>
</dbReference>
<accession>A0AAD2DWW2</accession>
<feature type="domain" description="Core Histone H2A/H2B/H3" evidence="11">
    <location>
        <begin position="58"/>
        <end position="146"/>
    </location>
</feature>
<evidence type="ECO:0000256" key="2">
    <source>
        <dbReference type="ARBA" id="ARBA00004286"/>
    </source>
</evidence>
<evidence type="ECO:0000256" key="5">
    <source>
        <dbReference type="ARBA" id="ARBA00022454"/>
    </source>
</evidence>
<keyword evidence="14" id="KW-1185">Reference proteome</keyword>
<dbReference type="PANTHER" id="PTHR11426">
    <property type="entry name" value="HISTONE H3"/>
    <property type="match status" value="1"/>
</dbReference>
<evidence type="ECO:0000256" key="10">
    <source>
        <dbReference type="SAM" id="MobiDB-lite"/>
    </source>
</evidence>
<feature type="region of interest" description="Disordered" evidence="10">
    <location>
        <begin position="314"/>
        <end position="370"/>
    </location>
</feature>
<dbReference type="GO" id="GO:0046982">
    <property type="term" value="F:protein heterodimerization activity"/>
    <property type="evidence" value="ECO:0007669"/>
    <property type="project" value="InterPro"/>
</dbReference>
<name>A0AAD2DWW2_9LAMI</name>
<dbReference type="GO" id="GO:0000786">
    <property type="term" value="C:nucleosome"/>
    <property type="evidence" value="ECO:0007669"/>
    <property type="project" value="UniProtKB-KW"/>
</dbReference>
<dbReference type="CDD" id="cd22911">
    <property type="entry name" value="HFD_H3"/>
    <property type="match status" value="1"/>
</dbReference>
<feature type="compositionally biased region" description="Polar residues" evidence="10">
    <location>
        <begin position="25"/>
        <end position="43"/>
    </location>
</feature>
<dbReference type="InterPro" id="IPR007726">
    <property type="entry name" value="SS18_N"/>
</dbReference>
<keyword evidence="7" id="KW-0238">DNA-binding</keyword>
<evidence type="ECO:0000256" key="4">
    <source>
        <dbReference type="ARBA" id="ARBA00010343"/>
    </source>
</evidence>
<dbReference type="SMART" id="SM00428">
    <property type="entry name" value="H3"/>
    <property type="match status" value="1"/>
</dbReference>
<evidence type="ECO:0000256" key="9">
    <source>
        <dbReference type="ARBA" id="ARBA00023269"/>
    </source>
</evidence>
<gene>
    <name evidence="13" type="ORF">FPE_LOCUS17471</name>
</gene>
<dbReference type="SUPFAM" id="SSF47113">
    <property type="entry name" value="Histone-fold"/>
    <property type="match status" value="1"/>
</dbReference>
<dbReference type="Pfam" id="PF00125">
    <property type="entry name" value="Histone"/>
    <property type="match status" value="1"/>
</dbReference>
<organism evidence="13 14">
    <name type="scientific">Fraxinus pennsylvanica</name>
    <dbReference type="NCBI Taxonomy" id="56036"/>
    <lineage>
        <taxon>Eukaryota</taxon>
        <taxon>Viridiplantae</taxon>
        <taxon>Streptophyta</taxon>
        <taxon>Embryophyta</taxon>
        <taxon>Tracheophyta</taxon>
        <taxon>Spermatophyta</taxon>
        <taxon>Magnoliopsida</taxon>
        <taxon>eudicotyledons</taxon>
        <taxon>Gunneridae</taxon>
        <taxon>Pentapetalae</taxon>
        <taxon>asterids</taxon>
        <taxon>lamiids</taxon>
        <taxon>Lamiales</taxon>
        <taxon>Oleaceae</taxon>
        <taxon>Oleeae</taxon>
        <taxon>Fraxinus</taxon>
    </lineage>
</organism>
<evidence type="ECO:0000313" key="14">
    <source>
        <dbReference type="Proteomes" id="UP000834106"/>
    </source>
</evidence>
<evidence type="ECO:0000259" key="12">
    <source>
        <dbReference type="Pfam" id="PF05030"/>
    </source>
</evidence>
<keyword evidence="6" id="KW-0007">Acetylation</keyword>
<feature type="domain" description="SS18 N-terminal" evidence="12">
    <location>
        <begin position="186"/>
        <end position="243"/>
    </location>
</feature>
<dbReference type="GO" id="GO:0005634">
    <property type="term" value="C:nucleus"/>
    <property type="evidence" value="ECO:0007669"/>
    <property type="project" value="UniProtKB-SubCell"/>
</dbReference>
<dbReference type="PROSITE" id="PS00959">
    <property type="entry name" value="HISTONE_H3_2"/>
    <property type="match status" value="1"/>
</dbReference>
<proteinExistence type="inferred from homology"/>
<dbReference type="Gene3D" id="1.10.20.10">
    <property type="entry name" value="Histone, subunit A"/>
    <property type="match status" value="1"/>
</dbReference>
<comment type="similarity">
    <text evidence="4">Belongs to the histone H3 family.</text>
</comment>
<dbReference type="FunFam" id="1.10.20.10:FF:000085">
    <property type="entry name" value="Histone H3.2"/>
    <property type="match status" value="1"/>
</dbReference>
<comment type="similarity">
    <text evidence="3">Belongs to the SS18 family.</text>
</comment>
<dbReference type="Proteomes" id="UP000834106">
    <property type="component" value="Chromosome 10"/>
</dbReference>
<sequence length="370" mass="41001">MARVKQPANRKTPRRKSSAAEATPSKPNAQSSPARRSPRTTPQTDRDGERQRKRRNRPGTVALREIRKYQKSINLLIPAAPFIRLVKEISHFYSPQVGRWTAEALVALQEAAEDYIVQLFEEAMLCAIHAKRVTLMKKDFELARRIGGKGQPWLKHYHFFSFEFPRGVEMQQPGQMFPVMSSFPPANITTEQIQKYLDENKKLILAIMDNQNLGKLAECAQYQAQLQKNLMYLAAIADAQPQTPSLAHQMSPHPAMQQGGFYMQHPRATAMAQQPGIFPQRAPLQFNNPHPIQDQQQHLTQQAMQAQMVLRPSGTSNCAQTTHNDATLGGGSGIPTSNSGVNDVCGGTPQDKLEGQASGADAGGDGDKAK</sequence>
<dbReference type="InterPro" id="IPR007125">
    <property type="entry name" value="H2A/H2B/H3"/>
</dbReference>
<comment type="subcellular location">
    <subcellularLocation>
        <location evidence="2">Chromosome</location>
    </subcellularLocation>
    <subcellularLocation>
        <location evidence="1">Nucleus</location>
    </subcellularLocation>
</comment>
<dbReference type="GO" id="GO:0003677">
    <property type="term" value="F:DNA binding"/>
    <property type="evidence" value="ECO:0007669"/>
    <property type="project" value="UniProtKB-KW"/>
</dbReference>
<dbReference type="AlphaFoldDB" id="A0AAD2DWW2"/>
<evidence type="ECO:0000256" key="3">
    <source>
        <dbReference type="ARBA" id="ARBA00007945"/>
    </source>
</evidence>
<dbReference type="GO" id="GO:0030527">
    <property type="term" value="F:structural constituent of chromatin"/>
    <property type="evidence" value="ECO:0007669"/>
    <property type="project" value="InterPro"/>
</dbReference>
<dbReference type="PRINTS" id="PR00622">
    <property type="entry name" value="HISTONEH3"/>
</dbReference>
<dbReference type="InterPro" id="IPR009072">
    <property type="entry name" value="Histone-fold"/>
</dbReference>
<feature type="compositionally biased region" description="Polar residues" evidence="10">
    <location>
        <begin position="314"/>
        <end position="325"/>
    </location>
</feature>
<evidence type="ECO:0000313" key="13">
    <source>
        <dbReference type="EMBL" id="CAI9768819.1"/>
    </source>
</evidence>
<keyword evidence="5" id="KW-0158">Chromosome</keyword>
<feature type="region of interest" description="Disordered" evidence="10">
    <location>
        <begin position="1"/>
        <end position="60"/>
    </location>
</feature>
<reference evidence="13" key="1">
    <citation type="submission" date="2023-05" db="EMBL/GenBank/DDBJ databases">
        <authorList>
            <person name="Huff M."/>
        </authorList>
    </citation>
    <scope>NUCLEOTIDE SEQUENCE</scope>
</reference>
<keyword evidence="8" id="KW-0539">Nucleus</keyword>
<evidence type="ECO:0000256" key="7">
    <source>
        <dbReference type="ARBA" id="ARBA00023125"/>
    </source>
</evidence>
<evidence type="ECO:0008006" key="15">
    <source>
        <dbReference type="Google" id="ProtNLM"/>
    </source>
</evidence>
<keyword evidence="9" id="KW-0544">Nucleosome core</keyword>
<dbReference type="InterPro" id="IPR000164">
    <property type="entry name" value="Histone_H3/CENP-A"/>
</dbReference>
<evidence type="ECO:0000256" key="1">
    <source>
        <dbReference type="ARBA" id="ARBA00004123"/>
    </source>
</evidence>
<evidence type="ECO:0000259" key="11">
    <source>
        <dbReference type="Pfam" id="PF00125"/>
    </source>
</evidence>
<evidence type="ECO:0000256" key="8">
    <source>
        <dbReference type="ARBA" id="ARBA00023242"/>
    </source>
</evidence>
<protein>
    <recommendedName>
        <fullName evidence="15">Histone H2A/H2B/H3 domain-containing protein</fullName>
    </recommendedName>
</protein>
<dbReference type="Pfam" id="PF05030">
    <property type="entry name" value="SSXT"/>
    <property type="match status" value="1"/>
</dbReference>
<evidence type="ECO:0000256" key="6">
    <source>
        <dbReference type="ARBA" id="ARBA00022990"/>
    </source>
</evidence>